<dbReference type="PANTHER" id="PTHR15069">
    <property type="entry name" value="PROTEASOME ASSEMBLY CHAPERONE 1"/>
    <property type="match status" value="1"/>
</dbReference>
<proteinExistence type="inferred from homology"/>
<reference evidence="5" key="1">
    <citation type="submission" date="2025-08" db="UniProtKB">
        <authorList>
            <consortium name="RefSeq"/>
        </authorList>
    </citation>
    <scope>IDENTIFICATION</scope>
</reference>
<evidence type="ECO:0000313" key="4">
    <source>
        <dbReference type="Proteomes" id="UP000694888"/>
    </source>
</evidence>
<dbReference type="PANTHER" id="PTHR15069:SF1">
    <property type="entry name" value="PROTEASOME ASSEMBLY CHAPERONE 1"/>
    <property type="match status" value="1"/>
</dbReference>
<evidence type="ECO:0000256" key="1">
    <source>
        <dbReference type="ARBA" id="ARBA00005261"/>
    </source>
</evidence>
<gene>
    <name evidence="5" type="primary">LOC101846142</name>
</gene>
<dbReference type="InterPro" id="IPR016565">
    <property type="entry name" value="Proteasome_assmbl_chp_1"/>
</dbReference>
<organism evidence="4 5">
    <name type="scientific">Aplysia californica</name>
    <name type="common">California sea hare</name>
    <dbReference type="NCBI Taxonomy" id="6500"/>
    <lineage>
        <taxon>Eukaryota</taxon>
        <taxon>Metazoa</taxon>
        <taxon>Spiralia</taxon>
        <taxon>Lophotrochozoa</taxon>
        <taxon>Mollusca</taxon>
        <taxon>Gastropoda</taxon>
        <taxon>Heterobranchia</taxon>
        <taxon>Euthyneura</taxon>
        <taxon>Tectipleura</taxon>
        <taxon>Aplysiida</taxon>
        <taxon>Aplysioidea</taxon>
        <taxon>Aplysiidae</taxon>
        <taxon>Aplysia</taxon>
    </lineage>
</organism>
<keyword evidence="3" id="KW-0143">Chaperone</keyword>
<sequence>MATFFGEILPVRSRAVDDDEDDDFRGPIEGEPILHWSKKVKAETEKLPDKKVPCSNLVISIGQEANAFTEVYVKTFKYEIIGGIFSKIQDDDPCTLSQTSPTDKSCFIYRCYSNPSIIVCQCNRDVSQEQSFSWAKLLCTNINLDTAYIAVLASCSTGGYCSDIPSSDLDTPFLRALKTEKFVGTPICKILEQPNMLTGLPAQLMTFFQVHQYKAVIYVCYKENRYADIPSVKAFLPVLEVTPIKDMTEPNKKAEDMLRDIVEKHQIHDMLYL</sequence>
<accession>A0ABM0JRX4</accession>
<comment type="similarity">
    <text evidence="1">Belongs to the PSMG1 family.</text>
</comment>
<evidence type="ECO:0000256" key="2">
    <source>
        <dbReference type="ARBA" id="ARBA00019180"/>
    </source>
</evidence>
<dbReference type="Proteomes" id="UP000694888">
    <property type="component" value="Unplaced"/>
</dbReference>
<dbReference type="RefSeq" id="XP_005100141.1">
    <property type="nucleotide sequence ID" value="XM_005100084.3"/>
</dbReference>
<dbReference type="GO" id="GO:0000502">
    <property type="term" value="C:proteasome complex"/>
    <property type="evidence" value="ECO:0007669"/>
    <property type="project" value="UniProtKB-KW"/>
</dbReference>
<protein>
    <recommendedName>
        <fullName evidence="2">Proteasome assembly chaperone 1</fullName>
    </recommendedName>
</protein>
<keyword evidence="4" id="KW-1185">Reference proteome</keyword>
<dbReference type="GeneID" id="101846142"/>
<evidence type="ECO:0000256" key="3">
    <source>
        <dbReference type="ARBA" id="ARBA00023186"/>
    </source>
</evidence>
<name>A0ABM0JRX4_APLCA</name>
<keyword evidence="5" id="KW-0647">Proteasome</keyword>
<dbReference type="Pfam" id="PF16094">
    <property type="entry name" value="PAC1"/>
    <property type="match status" value="1"/>
</dbReference>
<evidence type="ECO:0000313" key="5">
    <source>
        <dbReference type="RefSeq" id="XP_005100141.1"/>
    </source>
</evidence>